<dbReference type="RefSeq" id="WP_046790805.1">
    <property type="nucleotide sequence ID" value="NZ_CP011366.1"/>
</dbReference>
<gene>
    <name evidence="1" type="ORF">AAT16_10725</name>
    <name evidence="2" type="ORF">SAMN05216235_2309</name>
</gene>
<evidence type="ECO:0008006" key="5">
    <source>
        <dbReference type="Google" id="ProtNLM"/>
    </source>
</evidence>
<keyword evidence="3" id="KW-1185">Reference proteome</keyword>
<protein>
    <recommendedName>
        <fullName evidence="5">SnoaL-like domain-containing protein</fullName>
    </recommendedName>
</protein>
<dbReference type="KEGG" id="shv:AAT16_10725"/>
<dbReference type="SUPFAM" id="SSF54427">
    <property type="entry name" value="NTF2-like"/>
    <property type="match status" value="1"/>
</dbReference>
<organism evidence="2 4">
    <name type="scientific">Salinicoccus halodurans</name>
    <dbReference type="NCBI Taxonomy" id="407035"/>
    <lineage>
        <taxon>Bacteria</taxon>
        <taxon>Bacillati</taxon>
        <taxon>Bacillota</taxon>
        <taxon>Bacilli</taxon>
        <taxon>Bacillales</taxon>
        <taxon>Staphylococcaceae</taxon>
        <taxon>Salinicoccus</taxon>
    </lineage>
</organism>
<evidence type="ECO:0000313" key="2">
    <source>
        <dbReference type="EMBL" id="SFK89107.1"/>
    </source>
</evidence>
<evidence type="ECO:0000313" key="4">
    <source>
        <dbReference type="Proteomes" id="UP000183090"/>
    </source>
</evidence>
<dbReference type="EMBL" id="FOTB01000005">
    <property type="protein sequence ID" value="SFK89107.1"/>
    <property type="molecule type" value="Genomic_DNA"/>
</dbReference>
<reference evidence="2 4" key="3">
    <citation type="submission" date="2016-10" db="EMBL/GenBank/DDBJ databases">
        <authorList>
            <person name="Varghese N."/>
            <person name="Submissions S."/>
        </authorList>
    </citation>
    <scope>NUCLEOTIDE SEQUENCE [LARGE SCALE GENOMIC DNA]</scope>
    <source>
        <strain evidence="2 4">CGMCC 1.6501</strain>
    </source>
</reference>
<accession>A0A0F7HNC1</accession>
<dbReference type="EMBL" id="CP011366">
    <property type="protein sequence ID" value="AKG74623.1"/>
    <property type="molecule type" value="Genomic_DNA"/>
</dbReference>
<evidence type="ECO:0000313" key="3">
    <source>
        <dbReference type="Proteomes" id="UP000034029"/>
    </source>
</evidence>
<dbReference type="Proteomes" id="UP000183090">
    <property type="component" value="Unassembled WGS sequence"/>
</dbReference>
<reference evidence="1 3" key="1">
    <citation type="journal article" date="2015" name="Int. J. Syst. Evol. Microbiol.">
        <title>Complete genome sequence of Salinicoccus halodurans H3B36, isolated from the Qaidam Basin in China.</title>
        <authorList>
            <person name="Jiang K."/>
            <person name="Xue Y."/>
            <person name="Ma Y."/>
        </authorList>
    </citation>
    <scope>NUCLEOTIDE SEQUENCE [LARGE SCALE GENOMIC DNA]</scope>
    <source>
        <strain evidence="1 3">H3B36</strain>
    </source>
</reference>
<dbReference type="AlphaFoldDB" id="A0A0F7HNC1"/>
<name>A0A0F7HNC1_9STAP</name>
<sequence length="130" mass="14918">MTNNNEMIETADRWIEMCNDQDVERLSEITSEELEVHGPKGTATIDKTGLAEWMERANMKLETFEHYARDNKVVMGQHGKWMNEDDTVKEEQDVYTVLVFNKEKVGALGRYDDKEQAFDVTGLGEGDRIG</sequence>
<evidence type="ECO:0000313" key="1">
    <source>
        <dbReference type="EMBL" id="AKG74623.1"/>
    </source>
</evidence>
<dbReference type="OrthoDB" id="2427386at2"/>
<dbReference type="Proteomes" id="UP000034029">
    <property type="component" value="Chromosome"/>
</dbReference>
<dbReference type="InterPro" id="IPR032710">
    <property type="entry name" value="NTF2-like_dom_sf"/>
</dbReference>
<dbReference type="Gene3D" id="3.10.450.50">
    <property type="match status" value="1"/>
</dbReference>
<reference evidence="3" key="2">
    <citation type="submission" date="2015-04" db="EMBL/GenBank/DDBJ databases">
        <title>Complete genome sequence of Salinicoccus halodurans strain H3B36, isolated from the Qaidam basin of China.</title>
        <authorList>
            <person name="Ma Y."/>
            <person name="Jiang K."/>
            <person name="Xue Y."/>
        </authorList>
    </citation>
    <scope>NUCLEOTIDE SEQUENCE [LARGE SCALE GENOMIC DNA]</scope>
    <source>
        <strain evidence="3">H3B36</strain>
    </source>
</reference>
<proteinExistence type="predicted"/>